<protein>
    <submittedName>
        <fullName evidence="1">8683_t:CDS:1</fullName>
    </submittedName>
</protein>
<evidence type="ECO:0000313" key="1">
    <source>
        <dbReference type="EMBL" id="CAG8729271.1"/>
    </source>
</evidence>
<accession>A0ACA9PZJ3</accession>
<dbReference type="Proteomes" id="UP000789920">
    <property type="component" value="Unassembled WGS sequence"/>
</dbReference>
<proteinExistence type="predicted"/>
<reference evidence="1" key="1">
    <citation type="submission" date="2021-06" db="EMBL/GenBank/DDBJ databases">
        <authorList>
            <person name="Kallberg Y."/>
            <person name="Tangrot J."/>
            <person name="Rosling A."/>
        </authorList>
    </citation>
    <scope>NUCLEOTIDE SEQUENCE</scope>
    <source>
        <strain evidence="1">MA461A</strain>
    </source>
</reference>
<dbReference type="EMBL" id="CAJVQC010025242">
    <property type="protein sequence ID" value="CAG8729271.1"/>
    <property type="molecule type" value="Genomic_DNA"/>
</dbReference>
<keyword evidence="2" id="KW-1185">Reference proteome</keyword>
<organism evidence="1 2">
    <name type="scientific">Racocetra persica</name>
    <dbReference type="NCBI Taxonomy" id="160502"/>
    <lineage>
        <taxon>Eukaryota</taxon>
        <taxon>Fungi</taxon>
        <taxon>Fungi incertae sedis</taxon>
        <taxon>Mucoromycota</taxon>
        <taxon>Glomeromycotina</taxon>
        <taxon>Glomeromycetes</taxon>
        <taxon>Diversisporales</taxon>
        <taxon>Gigasporaceae</taxon>
        <taxon>Racocetra</taxon>
    </lineage>
</organism>
<evidence type="ECO:0000313" key="2">
    <source>
        <dbReference type="Proteomes" id="UP000789920"/>
    </source>
</evidence>
<comment type="caution">
    <text evidence="1">The sequence shown here is derived from an EMBL/GenBank/DDBJ whole genome shotgun (WGS) entry which is preliminary data.</text>
</comment>
<sequence length="219" mass="24528">MVLAEVDSGSNTPSMVGKVLAWRKENSEQANKLWDTIASSNAIVVNNLIELTKEYEKDKTEYYNTIRTCSGVKGSMWSNLLNQERPGKRTFELLYSTFTEFQKVRQLLRDMSNMSDAPIEPPMQTRLLDACTEVPGVIMAGVPGAGGYDAIFCVGIGDNFVTQVETVWENWNEMSVGPLLTRESSDGFMKENLENVERNVFFNVVYKVILGKSDSIEAV</sequence>
<gene>
    <name evidence="1" type="ORF">RPERSI_LOCUS11991</name>
</gene>
<name>A0ACA9PZJ3_9GLOM</name>